<evidence type="ECO:0000256" key="1">
    <source>
        <dbReference type="SAM" id="MobiDB-lite"/>
    </source>
</evidence>
<feature type="region of interest" description="Disordered" evidence="1">
    <location>
        <begin position="141"/>
        <end position="231"/>
    </location>
</feature>
<dbReference type="VEuPathDB" id="FungiDB:TREMEDRAFT_64678"/>
<accession>A0A4Q1BKC9</accession>
<name>A0A4Q1BKC9_TREME</name>
<dbReference type="EMBL" id="SDIL01000053">
    <property type="protein sequence ID" value="RXK38136.1"/>
    <property type="molecule type" value="Genomic_DNA"/>
</dbReference>
<feature type="compositionally biased region" description="Polar residues" evidence="1">
    <location>
        <begin position="36"/>
        <end position="49"/>
    </location>
</feature>
<feature type="compositionally biased region" description="Basic and acidic residues" evidence="1">
    <location>
        <begin position="148"/>
        <end position="163"/>
    </location>
</feature>
<evidence type="ECO:0000313" key="2">
    <source>
        <dbReference type="EMBL" id="RXK38136.1"/>
    </source>
</evidence>
<feature type="compositionally biased region" description="Low complexity" evidence="1">
    <location>
        <begin position="15"/>
        <end position="25"/>
    </location>
</feature>
<proteinExistence type="predicted"/>
<evidence type="ECO:0000313" key="3">
    <source>
        <dbReference type="Proteomes" id="UP000289152"/>
    </source>
</evidence>
<protein>
    <submittedName>
        <fullName evidence="2">Uncharacterized protein</fullName>
    </submittedName>
</protein>
<dbReference type="InParanoid" id="A0A4Q1BKC9"/>
<gene>
    <name evidence="2" type="ORF">M231_04597</name>
</gene>
<keyword evidence="3" id="KW-1185">Reference proteome</keyword>
<organism evidence="2 3">
    <name type="scientific">Tremella mesenterica</name>
    <name type="common">Jelly fungus</name>
    <dbReference type="NCBI Taxonomy" id="5217"/>
    <lineage>
        <taxon>Eukaryota</taxon>
        <taxon>Fungi</taxon>
        <taxon>Dikarya</taxon>
        <taxon>Basidiomycota</taxon>
        <taxon>Agaricomycotina</taxon>
        <taxon>Tremellomycetes</taxon>
        <taxon>Tremellales</taxon>
        <taxon>Tremellaceae</taxon>
        <taxon>Tremella</taxon>
    </lineage>
</organism>
<dbReference type="AlphaFoldDB" id="A0A4Q1BKC9"/>
<dbReference type="Proteomes" id="UP000289152">
    <property type="component" value="Unassembled WGS sequence"/>
</dbReference>
<comment type="caution">
    <text evidence="2">The sequence shown here is derived from an EMBL/GenBank/DDBJ whole genome shotgun (WGS) entry which is preliminary data.</text>
</comment>
<feature type="region of interest" description="Disordered" evidence="1">
    <location>
        <begin position="1"/>
        <end position="93"/>
    </location>
</feature>
<sequence>MGRQGGASKTRSQSRRSTLSQNLLRVPVKSMVLNASGHTKSTEGVSTAGKTAPEGDVPQALGDVASHDPDAPAIEGDCDGIEQTGQSSSKRTDFMKTLLNQAAREWKKESSSLCVSSQLLSATTFLEPTWSLKLSRPVPSITAAQQAGRRESTRSQTDVHDPPTDPSTQDTKSHPHLQVIKIEPSTHLIQGRGYSSQVGRTPKGGRAKQDSGSSRVPEEKGTVRVLDLNLT</sequence>
<reference evidence="2 3" key="1">
    <citation type="submission" date="2016-06" db="EMBL/GenBank/DDBJ databases">
        <title>Evolution of pathogenesis and genome organization in the Tremellales.</title>
        <authorList>
            <person name="Cuomo C."/>
            <person name="Litvintseva A."/>
            <person name="Heitman J."/>
            <person name="Chen Y."/>
            <person name="Sun S."/>
            <person name="Springer D."/>
            <person name="Dromer F."/>
            <person name="Young S."/>
            <person name="Zeng Q."/>
            <person name="Chapman S."/>
            <person name="Gujja S."/>
            <person name="Saif S."/>
            <person name="Birren B."/>
        </authorList>
    </citation>
    <scope>NUCLEOTIDE SEQUENCE [LARGE SCALE GENOMIC DNA]</scope>
    <source>
        <strain evidence="2 3">ATCC 28783</strain>
    </source>
</reference>